<dbReference type="EMBL" id="JAAFOW010003554">
    <property type="protein sequence ID" value="KAF5251366.1"/>
    <property type="molecule type" value="Genomic_DNA"/>
</dbReference>
<proteinExistence type="predicted"/>
<protein>
    <submittedName>
        <fullName evidence="2">Uncharacterized protein</fullName>
    </submittedName>
</protein>
<feature type="compositionally biased region" description="Low complexity" evidence="1">
    <location>
        <begin position="101"/>
        <end position="114"/>
    </location>
</feature>
<reference evidence="2" key="1">
    <citation type="submission" date="2020-02" db="EMBL/GenBank/DDBJ databases">
        <title>Identification and distribution of gene clusters putatively required for synthesis of sphingolipid metabolism inhibitors in phylogenetically diverse species of the filamentous fungus Fusarium.</title>
        <authorList>
            <person name="Kim H.-S."/>
            <person name="Busman M."/>
            <person name="Brown D.W."/>
            <person name="Divon H."/>
            <person name="Uhlig S."/>
            <person name="Proctor R.H."/>
        </authorList>
    </citation>
    <scope>NUCLEOTIDE SEQUENCE [LARGE SCALE GENOMIC DNA]</scope>
    <source>
        <strain evidence="2">NRRL 39464</strain>
    </source>
</reference>
<name>A0A8H4ZRB2_FUSOX</name>
<feature type="compositionally biased region" description="Polar residues" evidence="1">
    <location>
        <begin position="32"/>
        <end position="41"/>
    </location>
</feature>
<comment type="caution">
    <text evidence="2">The sequence shown here is derived from an EMBL/GenBank/DDBJ whole genome shotgun (WGS) entry which is preliminary data.</text>
</comment>
<gene>
    <name evidence="2" type="ORF">FOXYS1_14788</name>
</gene>
<feature type="non-terminal residue" evidence="2">
    <location>
        <position position="114"/>
    </location>
</feature>
<accession>A0A8H4ZRB2</accession>
<sequence>MNTGDLNATTSAVKDNNDSDWMPKADPFLSTPAASPETNRPTDVGELTSGNCYSDQDHDVPTDSLLNFADVPGQLSHLPFNPGSANPSSTYTPDPNSSLLTFSSSIIDTTPTSS</sequence>
<feature type="region of interest" description="Disordered" evidence="1">
    <location>
        <begin position="1"/>
        <end position="114"/>
    </location>
</feature>
<dbReference type="AlphaFoldDB" id="A0A8H4ZRB2"/>
<evidence type="ECO:0000313" key="2">
    <source>
        <dbReference type="EMBL" id="KAF5251366.1"/>
    </source>
</evidence>
<dbReference type="Proteomes" id="UP000558688">
    <property type="component" value="Unassembled WGS sequence"/>
</dbReference>
<feature type="compositionally biased region" description="Polar residues" evidence="1">
    <location>
        <begin position="1"/>
        <end position="14"/>
    </location>
</feature>
<organism evidence="2 3">
    <name type="scientific">Fusarium oxysporum</name>
    <name type="common">Fusarium vascular wilt</name>
    <dbReference type="NCBI Taxonomy" id="5507"/>
    <lineage>
        <taxon>Eukaryota</taxon>
        <taxon>Fungi</taxon>
        <taxon>Dikarya</taxon>
        <taxon>Ascomycota</taxon>
        <taxon>Pezizomycotina</taxon>
        <taxon>Sordariomycetes</taxon>
        <taxon>Hypocreomycetidae</taxon>
        <taxon>Hypocreales</taxon>
        <taxon>Nectriaceae</taxon>
        <taxon>Fusarium</taxon>
        <taxon>Fusarium oxysporum species complex</taxon>
    </lineage>
</organism>
<evidence type="ECO:0000313" key="3">
    <source>
        <dbReference type="Proteomes" id="UP000558688"/>
    </source>
</evidence>
<evidence type="ECO:0000256" key="1">
    <source>
        <dbReference type="SAM" id="MobiDB-lite"/>
    </source>
</evidence>
<feature type="compositionally biased region" description="Polar residues" evidence="1">
    <location>
        <begin position="83"/>
        <end position="100"/>
    </location>
</feature>